<evidence type="ECO:0000313" key="2">
    <source>
        <dbReference type="EMBL" id="AXG66788.1"/>
    </source>
</evidence>
<dbReference type="Gene3D" id="1.10.3210.10">
    <property type="entry name" value="Hypothetical protein af1432"/>
    <property type="match status" value="1"/>
</dbReference>
<dbReference type="EMBL" id="MH460461">
    <property type="protein sequence ID" value="AXG66788.1"/>
    <property type="molecule type" value="Genomic_DNA"/>
</dbReference>
<organism evidence="2 3">
    <name type="scientific">Dickeya phage vB_DsoM_JA29</name>
    <dbReference type="NCBI Taxonomy" id="2283031"/>
    <lineage>
        <taxon>Viruses</taxon>
        <taxon>Duplodnaviria</taxon>
        <taxon>Heunggongvirae</taxon>
        <taxon>Uroviricota</taxon>
        <taxon>Caudoviricetes</taxon>
        <taxon>Salmondvirus</taxon>
        <taxon>Salmondvirus JA29</taxon>
    </lineage>
</organism>
<dbReference type="SMART" id="SM00471">
    <property type="entry name" value="HDc"/>
    <property type="match status" value="1"/>
</dbReference>
<dbReference type="GO" id="GO:0008893">
    <property type="term" value="F:guanosine-3',5'-bis(diphosphate) 3'-diphosphatase activity"/>
    <property type="evidence" value="ECO:0007669"/>
    <property type="project" value="TreeGrafter"/>
</dbReference>
<protein>
    <recommendedName>
        <fullName evidence="1">HD/PDEase domain-containing protein</fullName>
    </recommendedName>
</protein>
<name>A0A384ZX10_9CAUD</name>
<dbReference type="Proteomes" id="UP000263326">
    <property type="component" value="Segment"/>
</dbReference>
<gene>
    <name evidence="2" type="ORF">JA29_062</name>
</gene>
<dbReference type="InterPro" id="IPR003607">
    <property type="entry name" value="HD/PDEase_dom"/>
</dbReference>
<feature type="domain" description="HD/PDEase" evidence="1">
    <location>
        <begin position="30"/>
        <end position="139"/>
    </location>
</feature>
<evidence type="ECO:0000313" key="3">
    <source>
        <dbReference type="Proteomes" id="UP000263326"/>
    </source>
</evidence>
<sequence>MNLNPEESRLYSEAVILACRAHHGQFRKYTGEPYVLHPIEVAEILRRHDRDIKVICGGVLHDVVEDTEITSAVIQTMFGEEISNIVEGVTNVSEDKSLPRHVRFWRNVKHLAHASEQSQDVKCADIISNCRNFRLGNESFTAQYMAEKSIVIEHLYEADSGLIMEAKDAIEKNLFGIQAEFQSCVSKLWKNKTE</sequence>
<dbReference type="PANTHER" id="PTHR46246:SF1">
    <property type="entry name" value="GUANOSINE-3',5'-BIS(DIPHOSPHATE) 3'-PYROPHOSPHOHYDROLASE MESH1"/>
    <property type="match status" value="1"/>
</dbReference>
<dbReference type="InterPro" id="IPR052194">
    <property type="entry name" value="MESH1"/>
</dbReference>
<dbReference type="PANTHER" id="PTHR46246">
    <property type="entry name" value="GUANOSINE-3',5'-BIS(DIPHOSPHATE) 3'-PYROPHOSPHOHYDROLASE MESH1"/>
    <property type="match status" value="1"/>
</dbReference>
<dbReference type="SUPFAM" id="SSF109604">
    <property type="entry name" value="HD-domain/PDEase-like"/>
    <property type="match status" value="1"/>
</dbReference>
<reference evidence="2 3" key="1">
    <citation type="journal article" date="2018" name="Front. Microbiol.">
        <title>Jumbo Bacteriophages Are Represented Within an Increasing Diversity of Environmental Viruses Infecting the Emerging Phytopathogen, Dickeya solani.</title>
        <authorList>
            <person name="Day A.W."/>
            <person name="Ahn J."/>
            <person name="Salmond G.P.C."/>
        </authorList>
    </citation>
    <scope>NUCLEOTIDE SEQUENCE [LARGE SCALE GENOMIC DNA]</scope>
</reference>
<evidence type="ECO:0000259" key="1">
    <source>
        <dbReference type="SMART" id="SM00471"/>
    </source>
</evidence>
<accession>A0A384ZX10</accession>
<dbReference type="Pfam" id="PF13328">
    <property type="entry name" value="HD_4"/>
    <property type="match status" value="1"/>
</dbReference>
<proteinExistence type="predicted"/>
<keyword evidence="3" id="KW-1185">Reference proteome</keyword>